<reference evidence="8" key="1">
    <citation type="journal article" date="2019" name="Int. J. Syst. Evol. Microbiol.">
        <title>The Global Catalogue of Microorganisms (GCM) 10K type strain sequencing project: providing services to taxonomists for standard genome sequencing and annotation.</title>
        <authorList>
            <consortium name="The Broad Institute Genomics Platform"/>
            <consortium name="The Broad Institute Genome Sequencing Center for Infectious Disease"/>
            <person name="Wu L."/>
            <person name="Ma J."/>
        </authorList>
    </citation>
    <scope>NUCLEOTIDE SEQUENCE [LARGE SCALE GENOMIC DNA]</scope>
    <source>
        <strain evidence="8">IBRC 10765</strain>
    </source>
</reference>
<dbReference type="InterPro" id="IPR010432">
    <property type="entry name" value="RDD"/>
</dbReference>
<sequence length="46" mass="5427">MGRRQYVRYFVSTIPLLLGFFWMLWDAKNQTWHDKLAGTVVVHTGS</sequence>
<dbReference type="Pfam" id="PF06271">
    <property type="entry name" value="RDD"/>
    <property type="match status" value="1"/>
</dbReference>
<organism evidence="7 8">
    <name type="scientific">Saccharospirillum mangrovi</name>
    <dbReference type="NCBI Taxonomy" id="2161747"/>
    <lineage>
        <taxon>Bacteria</taxon>
        <taxon>Pseudomonadati</taxon>
        <taxon>Pseudomonadota</taxon>
        <taxon>Gammaproteobacteria</taxon>
        <taxon>Oceanospirillales</taxon>
        <taxon>Saccharospirillaceae</taxon>
        <taxon>Saccharospirillum</taxon>
    </lineage>
</organism>
<evidence type="ECO:0000259" key="6">
    <source>
        <dbReference type="Pfam" id="PF06271"/>
    </source>
</evidence>
<protein>
    <submittedName>
        <fullName evidence="7">RDD family protein</fullName>
    </submittedName>
</protein>
<feature type="domain" description="RDD" evidence="6">
    <location>
        <begin position="4"/>
        <end position="38"/>
    </location>
</feature>
<evidence type="ECO:0000313" key="7">
    <source>
        <dbReference type="EMBL" id="MFC3854060.1"/>
    </source>
</evidence>
<gene>
    <name evidence="7" type="ORF">ACFOOG_14545</name>
</gene>
<proteinExistence type="predicted"/>
<evidence type="ECO:0000256" key="2">
    <source>
        <dbReference type="ARBA" id="ARBA00022692"/>
    </source>
</evidence>
<evidence type="ECO:0000313" key="8">
    <source>
        <dbReference type="Proteomes" id="UP001595617"/>
    </source>
</evidence>
<evidence type="ECO:0000256" key="5">
    <source>
        <dbReference type="SAM" id="Phobius"/>
    </source>
</evidence>
<comment type="caution">
    <text evidence="7">The sequence shown here is derived from an EMBL/GenBank/DDBJ whole genome shotgun (WGS) entry which is preliminary data.</text>
</comment>
<keyword evidence="8" id="KW-1185">Reference proteome</keyword>
<evidence type="ECO:0000256" key="4">
    <source>
        <dbReference type="ARBA" id="ARBA00023136"/>
    </source>
</evidence>
<dbReference type="EMBL" id="JBHRYR010000004">
    <property type="protein sequence ID" value="MFC3854060.1"/>
    <property type="molecule type" value="Genomic_DNA"/>
</dbReference>
<accession>A0ABV8A0K9</accession>
<dbReference type="Proteomes" id="UP001595617">
    <property type="component" value="Unassembled WGS sequence"/>
</dbReference>
<keyword evidence="3 5" id="KW-1133">Transmembrane helix</keyword>
<feature type="transmembrane region" description="Helical" evidence="5">
    <location>
        <begin position="6"/>
        <end position="25"/>
    </location>
</feature>
<evidence type="ECO:0000256" key="1">
    <source>
        <dbReference type="ARBA" id="ARBA00004141"/>
    </source>
</evidence>
<name>A0ABV8A0K9_9GAMM</name>
<keyword evidence="4 5" id="KW-0472">Membrane</keyword>
<dbReference type="RefSeq" id="WP_380697955.1">
    <property type="nucleotide sequence ID" value="NZ_JBHRYR010000004.1"/>
</dbReference>
<keyword evidence="2 5" id="KW-0812">Transmembrane</keyword>
<evidence type="ECO:0000256" key="3">
    <source>
        <dbReference type="ARBA" id="ARBA00022989"/>
    </source>
</evidence>
<comment type="subcellular location">
    <subcellularLocation>
        <location evidence="1">Membrane</location>
        <topology evidence="1">Multi-pass membrane protein</topology>
    </subcellularLocation>
</comment>